<organism evidence="2 3">
    <name type="scientific">Danaus chrysippus</name>
    <name type="common">African queen</name>
    <dbReference type="NCBI Taxonomy" id="151541"/>
    <lineage>
        <taxon>Eukaryota</taxon>
        <taxon>Metazoa</taxon>
        <taxon>Ecdysozoa</taxon>
        <taxon>Arthropoda</taxon>
        <taxon>Hexapoda</taxon>
        <taxon>Insecta</taxon>
        <taxon>Pterygota</taxon>
        <taxon>Neoptera</taxon>
        <taxon>Endopterygota</taxon>
        <taxon>Lepidoptera</taxon>
        <taxon>Glossata</taxon>
        <taxon>Ditrysia</taxon>
        <taxon>Papilionoidea</taxon>
        <taxon>Nymphalidae</taxon>
        <taxon>Danainae</taxon>
        <taxon>Danaini</taxon>
        <taxon>Danaina</taxon>
        <taxon>Danaus</taxon>
        <taxon>Anosia</taxon>
    </lineage>
</organism>
<dbReference type="AlphaFoldDB" id="A0A8J2VVL2"/>
<sequence>MSISRYFASRLAVDREKKRRRRRGGEAMPWEQDCRVSDNACEQLRQCQVDSAAIVPPVADIRSSRGRSDRAPDLSTSRKPQRRALLSPPE</sequence>
<feature type="region of interest" description="Disordered" evidence="1">
    <location>
        <begin position="58"/>
        <end position="90"/>
    </location>
</feature>
<evidence type="ECO:0000313" key="3">
    <source>
        <dbReference type="Proteomes" id="UP000789524"/>
    </source>
</evidence>
<gene>
    <name evidence="2" type="ORF">DCHRY22_LOCUS7719</name>
</gene>
<keyword evidence="3" id="KW-1185">Reference proteome</keyword>
<protein>
    <submittedName>
        <fullName evidence="2">(African queen) hypothetical protein</fullName>
    </submittedName>
</protein>
<evidence type="ECO:0000256" key="1">
    <source>
        <dbReference type="SAM" id="MobiDB-lite"/>
    </source>
</evidence>
<comment type="caution">
    <text evidence="2">The sequence shown here is derived from an EMBL/GenBank/DDBJ whole genome shotgun (WGS) entry which is preliminary data.</text>
</comment>
<accession>A0A8J2VVL2</accession>
<name>A0A8J2VVL2_9NEOP</name>
<dbReference type="EMBL" id="CAKASE010000058">
    <property type="protein sequence ID" value="CAG9567462.1"/>
    <property type="molecule type" value="Genomic_DNA"/>
</dbReference>
<feature type="compositionally biased region" description="Basic and acidic residues" evidence="1">
    <location>
        <begin position="62"/>
        <end position="72"/>
    </location>
</feature>
<dbReference type="OrthoDB" id="5945655at2759"/>
<reference evidence="2" key="1">
    <citation type="submission" date="2021-09" db="EMBL/GenBank/DDBJ databases">
        <authorList>
            <person name="Martin H S."/>
        </authorList>
    </citation>
    <scope>NUCLEOTIDE SEQUENCE</scope>
</reference>
<evidence type="ECO:0000313" key="2">
    <source>
        <dbReference type="EMBL" id="CAG9567462.1"/>
    </source>
</evidence>
<dbReference type="Proteomes" id="UP000789524">
    <property type="component" value="Unassembled WGS sequence"/>
</dbReference>
<proteinExistence type="predicted"/>